<organism evidence="2 3">
    <name type="scientific">Paenarthrobacter aurescens (strain TC1)</name>
    <dbReference type="NCBI Taxonomy" id="290340"/>
    <lineage>
        <taxon>Bacteria</taxon>
        <taxon>Bacillati</taxon>
        <taxon>Actinomycetota</taxon>
        <taxon>Actinomycetes</taxon>
        <taxon>Micrococcales</taxon>
        <taxon>Micrococcaceae</taxon>
        <taxon>Paenarthrobacter</taxon>
    </lineage>
</organism>
<sequence length="134" mass="14764">MDLGSPNKRRHTCRSTGGQDCGKVGTAFLRVPHLLHRPTTPTPHQYPSRSARHLAAHLPCGSVTLETSNAGGNVGLRREHPNRLINPHHGRGPTDIGLHVPLVISSGSRNKRRIRSQPGQSVRQRQHQDHHPVP</sequence>
<dbReference type="EMBL" id="CP000474">
    <property type="protein sequence ID" value="ABM09136.1"/>
    <property type="molecule type" value="Genomic_DNA"/>
</dbReference>
<keyword evidence="3" id="KW-1185">Reference proteome</keyword>
<accession>A1R3Y5</accession>
<dbReference type="AlphaFoldDB" id="A1R3Y5"/>
<evidence type="ECO:0000256" key="1">
    <source>
        <dbReference type="SAM" id="MobiDB-lite"/>
    </source>
</evidence>
<reference evidence="2 3" key="1">
    <citation type="journal article" date="2006" name="PLoS Genet.">
        <title>Secrets of soil survival revealed by the genome sequence of Arthrobacter aurescens TC1.</title>
        <authorList>
            <person name="Mongodin E.F."/>
            <person name="Shapir N."/>
            <person name="Daugherty S.C."/>
            <person name="DeBoy R.T."/>
            <person name="Emerson J.B."/>
            <person name="Shvartzbeyn A."/>
            <person name="Radune D."/>
            <person name="Vamathevan J."/>
            <person name="Riggs F."/>
            <person name="Grinberg V."/>
            <person name="Khouri H."/>
            <person name="Wackett L.P."/>
            <person name="Nelson K.E."/>
            <person name="Sadowsky M.J."/>
        </authorList>
    </citation>
    <scope>NUCLEOTIDE SEQUENCE [LARGE SCALE GENOMIC DNA]</scope>
    <source>
        <strain evidence="2 3">TC1</strain>
    </source>
</reference>
<feature type="region of interest" description="Disordered" evidence="1">
    <location>
        <begin position="68"/>
        <end position="134"/>
    </location>
</feature>
<evidence type="ECO:0000313" key="3">
    <source>
        <dbReference type="Proteomes" id="UP000000637"/>
    </source>
</evidence>
<dbReference type="KEGG" id="aau:AAur_1161"/>
<proteinExistence type="predicted"/>
<dbReference type="HOGENOM" id="CLU_1891855_0_0_11"/>
<dbReference type="Proteomes" id="UP000000637">
    <property type="component" value="Chromosome"/>
</dbReference>
<protein>
    <submittedName>
        <fullName evidence="2">Uncharacterized protein</fullName>
    </submittedName>
</protein>
<evidence type="ECO:0000313" key="2">
    <source>
        <dbReference type="EMBL" id="ABM09136.1"/>
    </source>
</evidence>
<name>A1R3Y5_PAEAT</name>
<gene>
    <name evidence="2" type="ordered locus">AAur_1161</name>
</gene>